<accession>A0A383VMB1</accession>
<dbReference type="InterPro" id="IPR045170">
    <property type="entry name" value="MTOX"/>
</dbReference>
<keyword evidence="4" id="KW-0274">FAD</keyword>
<keyword evidence="5" id="KW-0560">Oxidoreductase</keyword>
<dbReference type="InterPro" id="IPR036188">
    <property type="entry name" value="FAD/NAD-bd_sf"/>
</dbReference>
<dbReference type="Proteomes" id="UP000256970">
    <property type="component" value="Unassembled WGS sequence"/>
</dbReference>
<dbReference type="SUPFAM" id="SSF51905">
    <property type="entry name" value="FAD/NAD(P)-binding domain"/>
    <property type="match status" value="1"/>
</dbReference>
<evidence type="ECO:0000256" key="6">
    <source>
        <dbReference type="SAM" id="MobiDB-lite"/>
    </source>
</evidence>
<evidence type="ECO:0000256" key="4">
    <source>
        <dbReference type="ARBA" id="ARBA00022827"/>
    </source>
</evidence>
<dbReference type="Pfam" id="PF01266">
    <property type="entry name" value="DAO"/>
    <property type="match status" value="1"/>
</dbReference>
<dbReference type="Gene3D" id="3.30.9.10">
    <property type="entry name" value="D-Amino Acid Oxidase, subunit A, domain 2"/>
    <property type="match status" value="1"/>
</dbReference>
<dbReference type="EMBL" id="FNXT01000682">
    <property type="protein sequence ID" value="SZX66030.1"/>
    <property type="molecule type" value="Genomic_DNA"/>
</dbReference>
<dbReference type="InterPro" id="IPR006076">
    <property type="entry name" value="FAD-dep_OxRdtase"/>
</dbReference>
<dbReference type="STRING" id="3088.A0A383VMB1"/>
<name>A0A383VMB1_TETOB</name>
<evidence type="ECO:0000256" key="1">
    <source>
        <dbReference type="ARBA" id="ARBA00001974"/>
    </source>
</evidence>
<comment type="similarity">
    <text evidence="2">Belongs to the MSOX/MTOX family.</text>
</comment>
<feature type="domain" description="FAD dependent oxidoreductase" evidence="7">
    <location>
        <begin position="30"/>
        <end position="383"/>
    </location>
</feature>
<comment type="cofactor">
    <cofactor evidence="1">
        <name>FAD</name>
        <dbReference type="ChEBI" id="CHEBI:57692"/>
    </cofactor>
</comment>
<evidence type="ECO:0000256" key="5">
    <source>
        <dbReference type="ARBA" id="ARBA00023002"/>
    </source>
</evidence>
<keyword evidence="3" id="KW-0285">Flavoprotein</keyword>
<dbReference type="PANTHER" id="PTHR10961:SF7">
    <property type="entry name" value="FAD DEPENDENT OXIDOREDUCTASE DOMAIN-CONTAINING PROTEIN"/>
    <property type="match status" value="1"/>
</dbReference>
<evidence type="ECO:0000313" key="8">
    <source>
        <dbReference type="EMBL" id="SZX66030.1"/>
    </source>
</evidence>
<dbReference type="GO" id="GO:0008115">
    <property type="term" value="F:sarcosine oxidase activity"/>
    <property type="evidence" value="ECO:0007669"/>
    <property type="project" value="TreeGrafter"/>
</dbReference>
<evidence type="ECO:0000256" key="2">
    <source>
        <dbReference type="ARBA" id="ARBA00010989"/>
    </source>
</evidence>
<feature type="compositionally biased region" description="Low complexity" evidence="6">
    <location>
        <begin position="418"/>
        <end position="429"/>
    </location>
</feature>
<evidence type="ECO:0000256" key="3">
    <source>
        <dbReference type="ARBA" id="ARBA00022630"/>
    </source>
</evidence>
<dbReference type="SUPFAM" id="SSF54373">
    <property type="entry name" value="FAD-linked reductases, C-terminal domain"/>
    <property type="match status" value="1"/>
</dbReference>
<keyword evidence="9" id="KW-1185">Reference proteome</keyword>
<proteinExistence type="inferred from homology"/>
<dbReference type="NCBIfam" id="NF008425">
    <property type="entry name" value="PRK11259.1"/>
    <property type="match status" value="1"/>
</dbReference>
<protein>
    <recommendedName>
        <fullName evidence="7">FAD dependent oxidoreductase domain-containing protein</fullName>
    </recommendedName>
</protein>
<dbReference type="GO" id="GO:0050660">
    <property type="term" value="F:flavin adenine dinucleotide binding"/>
    <property type="evidence" value="ECO:0007669"/>
    <property type="project" value="InterPro"/>
</dbReference>
<gene>
    <name evidence="8" type="ORF">BQ4739_LOCUS6480</name>
</gene>
<dbReference type="AlphaFoldDB" id="A0A383VMB1"/>
<dbReference type="Gene3D" id="3.50.50.60">
    <property type="entry name" value="FAD/NAD(P)-binding domain"/>
    <property type="match status" value="1"/>
</dbReference>
<reference evidence="8 9" key="1">
    <citation type="submission" date="2016-10" db="EMBL/GenBank/DDBJ databases">
        <authorList>
            <person name="Cai Z."/>
        </authorList>
    </citation>
    <scope>NUCLEOTIDE SEQUENCE [LARGE SCALE GENOMIC DNA]</scope>
</reference>
<evidence type="ECO:0000259" key="7">
    <source>
        <dbReference type="Pfam" id="PF01266"/>
    </source>
</evidence>
<dbReference type="PANTHER" id="PTHR10961">
    <property type="entry name" value="PEROXISOMAL SARCOSINE OXIDASE"/>
    <property type="match status" value="1"/>
</dbReference>
<organism evidence="8 9">
    <name type="scientific">Tetradesmus obliquus</name>
    <name type="common">Green alga</name>
    <name type="synonym">Acutodesmus obliquus</name>
    <dbReference type="NCBI Taxonomy" id="3088"/>
    <lineage>
        <taxon>Eukaryota</taxon>
        <taxon>Viridiplantae</taxon>
        <taxon>Chlorophyta</taxon>
        <taxon>core chlorophytes</taxon>
        <taxon>Chlorophyceae</taxon>
        <taxon>CS clade</taxon>
        <taxon>Sphaeropleales</taxon>
        <taxon>Scenedesmaceae</taxon>
        <taxon>Tetradesmus</taxon>
    </lineage>
</organism>
<sequence length="435" mass="48291">MLKGAGCNLLRAAAPAAARCLSTEASKRYDAIVVGLGAHGSACLYHLARWGSKVLGLDRFNSISNTKASHHGQTRITRMAYKEGPEYVPLLRKSFEMYEALERETQQKLYWQTGCVNIGEPLFSAARATADDQQLPHEVLTAQQANERFPGLQLPAHMPVLYEAAGGIVEPEKMIQAHVLRAWYHGAHVKTGETVLEWEPLPDGGVAVTTDYKTYHADKLVISSGAWMEQMVPELKGLTVPGRATVGWFQPSVPELFHHSRFPVFLLQDEEQGDPFYGFPEFGRFPGVKIGKFCVSAPPCDPDNVDREMSAADTKPLEQALRRHMPKAHGDVLNFAACMFTMTPDNHFVIDTHPRHPQVVICSACSGHGFKLSPAIGYVLADMVRHDGVCKEFEQQMQIHRLSRSRPGHAAVLDRFEQPQPQQQQQQQQHAAVGS</sequence>
<evidence type="ECO:0000313" key="9">
    <source>
        <dbReference type="Proteomes" id="UP000256970"/>
    </source>
</evidence>
<feature type="region of interest" description="Disordered" evidence="6">
    <location>
        <begin position="416"/>
        <end position="435"/>
    </location>
</feature>